<sequence length="465" mass="51227">MSRTSVIDARELSFTRLVGHLSTPPSLPRSQHIRDQLLNLLLHPSLYPPSKPSDAQSSSSHPLPIPESDRWNLLTRFDARARAFAFGNVPSHLSPPSTMKTTAIPTRRASDGSCWGLLLLTSPQNSLTDPPKQEADPPILDIWLSQPCRPEGDKNDQSTALLAYVLATLLPVQIREWSRAAGGMMGGEINRAAVFGYAIPKDIITAMNRLNEEKSLGIEVEYEHAGRAFLLAARHVWPQPVAPWLETSRSLSMTKVQKEDVEAVWEGANKYYSQVYIASRSHLSCCLRERLTEVDTEKAKLSNPTRPIAWALAHSALSIAATFVIPDWRGIAIKQGEETDTAHQIAPPTRASHLIIRSISREVVQAKLFALWACGLSSTPDTWAPTNEASAEIPDPFVTPGSGTPALVPSWHDLLSVCAESEDGNLAAFRMWERLGFDSMDEVGPFEVSWIKFSIPLPRVIEGTA</sequence>
<gene>
    <name evidence="1" type="ORF">A4X06_0g9125</name>
</gene>
<keyword evidence="2" id="KW-1185">Reference proteome</keyword>
<name>A0A8X7MJU9_9BASI</name>
<dbReference type="AlphaFoldDB" id="A0A8X7MJU9"/>
<reference evidence="1" key="1">
    <citation type="submission" date="2016-04" db="EMBL/GenBank/DDBJ databases">
        <authorList>
            <person name="Nguyen H.D."/>
            <person name="Samba Siva P."/>
            <person name="Cullis J."/>
            <person name="Levesque C.A."/>
            <person name="Hambleton S."/>
        </authorList>
    </citation>
    <scope>NUCLEOTIDE SEQUENCE</scope>
    <source>
        <strain evidence="1">DAOMC 236426</strain>
    </source>
</reference>
<evidence type="ECO:0000313" key="1">
    <source>
        <dbReference type="EMBL" id="KAE8237752.1"/>
    </source>
</evidence>
<protein>
    <submittedName>
        <fullName evidence="1">Uncharacterized protein</fullName>
    </submittedName>
</protein>
<organism evidence="1 2">
    <name type="scientific">Tilletia controversa</name>
    <name type="common">dwarf bunt fungus</name>
    <dbReference type="NCBI Taxonomy" id="13291"/>
    <lineage>
        <taxon>Eukaryota</taxon>
        <taxon>Fungi</taxon>
        <taxon>Dikarya</taxon>
        <taxon>Basidiomycota</taxon>
        <taxon>Ustilaginomycotina</taxon>
        <taxon>Exobasidiomycetes</taxon>
        <taxon>Tilletiales</taxon>
        <taxon>Tilletiaceae</taxon>
        <taxon>Tilletia</taxon>
    </lineage>
</organism>
<dbReference type="EMBL" id="LWDE02002400">
    <property type="protein sequence ID" value="KAE8237752.1"/>
    <property type="molecule type" value="Genomic_DNA"/>
</dbReference>
<accession>A0A8X7MJU9</accession>
<reference evidence="1" key="2">
    <citation type="journal article" date="2019" name="IMA Fungus">
        <title>Genome sequencing and comparison of five Tilletia species to identify candidate genes for the detection of regulated species infecting wheat.</title>
        <authorList>
            <person name="Nguyen H.D.T."/>
            <person name="Sultana T."/>
            <person name="Kesanakurti P."/>
            <person name="Hambleton S."/>
        </authorList>
    </citation>
    <scope>NUCLEOTIDE SEQUENCE</scope>
    <source>
        <strain evidence="1">DAOMC 236426</strain>
    </source>
</reference>
<evidence type="ECO:0000313" key="2">
    <source>
        <dbReference type="Proteomes" id="UP000077684"/>
    </source>
</evidence>
<dbReference type="Proteomes" id="UP000077684">
    <property type="component" value="Unassembled WGS sequence"/>
</dbReference>
<proteinExistence type="predicted"/>
<comment type="caution">
    <text evidence="1">The sequence shown here is derived from an EMBL/GenBank/DDBJ whole genome shotgun (WGS) entry which is preliminary data.</text>
</comment>